<dbReference type="EMBL" id="BPLR01005142">
    <property type="protein sequence ID" value="GIY00098.1"/>
    <property type="molecule type" value="Genomic_DNA"/>
</dbReference>
<gene>
    <name evidence="1" type="ORF">CEXT_509621</name>
</gene>
<organism evidence="1 2">
    <name type="scientific">Caerostris extrusa</name>
    <name type="common">Bark spider</name>
    <name type="synonym">Caerostris bankana</name>
    <dbReference type="NCBI Taxonomy" id="172846"/>
    <lineage>
        <taxon>Eukaryota</taxon>
        <taxon>Metazoa</taxon>
        <taxon>Ecdysozoa</taxon>
        <taxon>Arthropoda</taxon>
        <taxon>Chelicerata</taxon>
        <taxon>Arachnida</taxon>
        <taxon>Araneae</taxon>
        <taxon>Araneomorphae</taxon>
        <taxon>Entelegynae</taxon>
        <taxon>Araneoidea</taxon>
        <taxon>Araneidae</taxon>
        <taxon>Caerostris</taxon>
    </lineage>
</organism>
<reference evidence="1 2" key="1">
    <citation type="submission" date="2021-06" db="EMBL/GenBank/DDBJ databases">
        <title>Caerostris extrusa draft genome.</title>
        <authorList>
            <person name="Kono N."/>
            <person name="Arakawa K."/>
        </authorList>
    </citation>
    <scope>NUCLEOTIDE SEQUENCE [LARGE SCALE GENOMIC DNA]</scope>
</reference>
<dbReference type="Proteomes" id="UP001054945">
    <property type="component" value="Unassembled WGS sequence"/>
</dbReference>
<accession>A0AAV4PR21</accession>
<name>A0AAV4PR21_CAEEX</name>
<proteinExistence type="predicted"/>
<protein>
    <submittedName>
        <fullName evidence="1">Uncharacterized protein</fullName>
    </submittedName>
</protein>
<evidence type="ECO:0000313" key="1">
    <source>
        <dbReference type="EMBL" id="GIY00098.1"/>
    </source>
</evidence>
<keyword evidence="2" id="KW-1185">Reference proteome</keyword>
<comment type="caution">
    <text evidence="1">The sequence shown here is derived from an EMBL/GenBank/DDBJ whole genome shotgun (WGS) entry which is preliminary data.</text>
</comment>
<dbReference type="AlphaFoldDB" id="A0AAV4PR21"/>
<sequence length="113" mass="12530">MPVSPASLLGTPRHVCEGLFRFKIARPSAKAPFEFILSTIDECFHAHSRSTTGCSCREQNMGDSLGAWMGPNRTAFNNTIDKLSPATCLMHSVLKLLNNNWKICFKLTCILTL</sequence>
<evidence type="ECO:0000313" key="2">
    <source>
        <dbReference type="Proteomes" id="UP001054945"/>
    </source>
</evidence>